<reference evidence="3" key="1">
    <citation type="journal article" date="2019" name="Int. J. Syst. Evol. Microbiol.">
        <title>The Global Catalogue of Microorganisms (GCM) 10K type strain sequencing project: providing services to taxonomists for standard genome sequencing and annotation.</title>
        <authorList>
            <consortium name="The Broad Institute Genomics Platform"/>
            <consortium name="The Broad Institute Genome Sequencing Center for Infectious Disease"/>
            <person name="Wu L."/>
            <person name="Ma J."/>
        </authorList>
    </citation>
    <scope>NUCLEOTIDE SEQUENCE [LARGE SCALE GENOMIC DNA]</scope>
    <source>
        <strain evidence="3">JCM 17388</strain>
    </source>
</reference>
<dbReference type="InterPro" id="IPR017517">
    <property type="entry name" value="Maleyloyr_isom"/>
</dbReference>
<organism evidence="2 3">
    <name type="scientific">Streptosporangium oxazolinicum</name>
    <dbReference type="NCBI Taxonomy" id="909287"/>
    <lineage>
        <taxon>Bacteria</taxon>
        <taxon>Bacillati</taxon>
        <taxon>Actinomycetota</taxon>
        <taxon>Actinomycetes</taxon>
        <taxon>Streptosporangiales</taxon>
        <taxon>Streptosporangiaceae</taxon>
        <taxon>Streptosporangium</taxon>
    </lineage>
</organism>
<dbReference type="NCBIfam" id="TIGR03083">
    <property type="entry name" value="maleylpyruvate isomerase family mycothiol-dependent enzyme"/>
    <property type="match status" value="1"/>
</dbReference>
<gene>
    <name evidence="2" type="ORF">GCM10022252_24100</name>
</gene>
<dbReference type="Pfam" id="PF11716">
    <property type="entry name" value="MDMPI_N"/>
    <property type="match status" value="1"/>
</dbReference>
<keyword evidence="3" id="KW-1185">Reference proteome</keyword>
<dbReference type="InterPro" id="IPR034660">
    <property type="entry name" value="DinB/YfiT-like"/>
</dbReference>
<dbReference type="SUPFAM" id="SSF109854">
    <property type="entry name" value="DinB/YfiT-like putative metalloenzymes"/>
    <property type="match status" value="1"/>
</dbReference>
<evidence type="ECO:0000259" key="1">
    <source>
        <dbReference type="Pfam" id="PF11716"/>
    </source>
</evidence>
<feature type="domain" description="Mycothiol-dependent maleylpyruvate isomerase metal-binding" evidence="1">
    <location>
        <begin position="29"/>
        <end position="166"/>
    </location>
</feature>
<dbReference type="EMBL" id="BAABAQ010000003">
    <property type="protein sequence ID" value="GAA4188583.1"/>
    <property type="molecule type" value="Genomic_DNA"/>
</dbReference>
<dbReference type="Proteomes" id="UP001501251">
    <property type="component" value="Unassembled WGS sequence"/>
</dbReference>
<comment type="caution">
    <text evidence="2">The sequence shown here is derived from an EMBL/GenBank/DDBJ whole genome shotgun (WGS) entry which is preliminary data.</text>
</comment>
<accession>A0ABP8AR68</accession>
<protein>
    <recommendedName>
        <fullName evidence="1">Mycothiol-dependent maleylpyruvate isomerase metal-binding domain-containing protein</fullName>
    </recommendedName>
</protein>
<dbReference type="InterPro" id="IPR024344">
    <property type="entry name" value="MDMPI_metal-binding"/>
</dbReference>
<evidence type="ECO:0000313" key="3">
    <source>
        <dbReference type="Proteomes" id="UP001501251"/>
    </source>
</evidence>
<evidence type="ECO:0000313" key="2">
    <source>
        <dbReference type="EMBL" id="GAA4188583.1"/>
    </source>
</evidence>
<sequence length="294" mass="31991">MTVDSSRLTLTERTGLSCGPEALHKALYAQRKKLAGRLAELTPSDWAAPTHCPRWSVHEVVRHLVDVAEYHVAHLTNRSEHSRFARFGAFDPASTPGLWLQDSAGQSPEQTVEAFLRVMEDERDSLGARIEEGGATLERSVAGRENLWSVRSLHVLWDAWLHERDMSRTLRLDDPPDVTVQRLITLYSLLLAGGVAALFGELPRVSLHLAGSPDGVYEISEHRGEVSVTAVGSASPAHLNGPFEAVVESISGRGPSLAEIVGVSNATVEGLSKLSAVMRPARPEDIPHRRAAEG</sequence>
<dbReference type="Gene3D" id="1.20.120.450">
    <property type="entry name" value="dinb family like domain"/>
    <property type="match status" value="1"/>
</dbReference>
<name>A0ABP8AR68_9ACTN</name>
<proteinExistence type="predicted"/>